<keyword evidence="1" id="KW-0479">Metal-binding</keyword>
<dbReference type="Gene3D" id="3.30.160.60">
    <property type="entry name" value="Classic Zinc Finger"/>
    <property type="match status" value="1"/>
</dbReference>
<feature type="compositionally biased region" description="Low complexity" evidence="2">
    <location>
        <begin position="135"/>
        <end position="180"/>
    </location>
</feature>
<feature type="region of interest" description="Disordered" evidence="2">
    <location>
        <begin position="312"/>
        <end position="347"/>
    </location>
</feature>
<feature type="domain" description="C2H2-type" evidence="3">
    <location>
        <begin position="1010"/>
        <end position="1038"/>
    </location>
</feature>
<evidence type="ECO:0000256" key="2">
    <source>
        <dbReference type="SAM" id="MobiDB-lite"/>
    </source>
</evidence>
<feature type="compositionally biased region" description="Acidic residues" evidence="2">
    <location>
        <begin position="1094"/>
        <end position="1117"/>
    </location>
</feature>
<feature type="compositionally biased region" description="Basic residues" evidence="2">
    <location>
        <begin position="854"/>
        <end position="868"/>
    </location>
</feature>
<feature type="compositionally biased region" description="Polar residues" evidence="2">
    <location>
        <begin position="643"/>
        <end position="655"/>
    </location>
</feature>
<dbReference type="InterPro" id="IPR051580">
    <property type="entry name" value="ZnF-Chromatin_assoc"/>
</dbReference>
<comment type="caution">
    <text evidence="4">The sequence shown here is derived from an EMBL/GenBank/DDBJ whole genome shotgun (WGS) entry which is preliminary data.</text>
</comment>
<dbReference type="GO" id="GO:0008270">
    <property type="term" value="F:zinc ion binding"/>
    <property type="evidence" value="ECO:0007669"/>
    <property type="project" value="UniProtKB-KW"/>
</dbReference>
<gene>
    <name evidence="4" type="ORF">CcCBS67573_g01247</name>
</gene>
<dbReference type="SUPFAM" id="SSF57667">
    <property type="entry name" value="beta-beta-alpha zinc fingers"/>
    <property type="match status" value="1"/>
</dbReference>
<proteinExistence type="predicted"/>
<feature type="compositionally biased region" description="Basic and acidic residues" evidence="2">
    <location>
        <begin position="319"/>
        <end position="329"/>
    </location>
</feature>
<dbReference type="PROSITE" id="PS00028">
    <property type="entry name" value="ZINC_FINGER_C2H2_1"/>
    <property type="match status" value="2"/>
</dbReference>
<reference evidence="4 5" key="1">
    <citation type="journal article" date="2019" name="Sci. Rep.">
        <title>Comparative genomics of chytrid fungi reveal insights into the obligate biotrophic and pathogenic lifestyle of Synchytrium endobioticum.</title>
        <authorList>
            <person name="van de Vossenberg B.T.L.H."/>
            <person name="Warris S."/>
            <person name="Nguyen H.D.T."/>
            <person name="van Gent-Pelzer M.P.E."/>
            <person name="Joly D.L."/>
            <person name="van de Geest H.C."/>
            <person name="Bonants P.J.M."/>
            <person name="Smith D.S."/>
            <person name="Levesque C.A."/>
            <person name="van der Lee T.A.J."/>
        </authorList>
    </citation>
    <scope>NUCLEOTIDE SEQUENCE [LARGE SCALE GENOMIC DNA]</scope>
    <source>
        <strain evidence="4 5">CBS 675.73</strain>
    </source>
</reference>
<accession>A0A507FMC5</accession>
<feature type="region of interest" description="Disordered" evidence="2">
    <location>
        <begin position="622"/>
        <end position="657"/>
    </location>
</feature>
<name>A0A507FMC5_9FUNG</name>
<evidence type="ECO:0000313" key="4">
    <source>
        <dbReference type="EMBL" id="TPX77474.1"/>
    </source>
</evidence>
<keyword evidence="1" id="KW-0863">Zinc-finger</keyword>
<dbReference type="PROSITE" id="PS50157">
    <property type="entry name" value="ZINC_FINGER_C2H2_2"/>
    <property type="match status" value="1"/>
</dbReference>
<protein>
    <recommendedName>
        <fullName evidence="3">C2H2-type domain-containing protein</fullName>
    </recommendedName>
</protein>
<evidence type="ECO:0000313" key="5">
    <source>
        <dbReference type="Proteomes" id="UP000320333"/>
    </source>
</evidence>
<evidence type="ECO:0000256" key="1">
    <source>
        <dbReference type="PROSITE-ProRule" id="PRU00042"/>
    </source>
</evidence>
<feature type="region of interest" description="Disordered" evidence="2">
    <location>
        <begin position="848"/>
        <end position="872"/>
    </location>
</feature>
<evidence type="ECO:0000259" key="3">
    <source>
        <dbReference type="PROSITE" id="PS50157"/>
    </source>
</evidence>
<organism evidence="4 5">
    <name type="scientific">Chytriomyces confervae</name>
    <dbReference type="NCBI Taxonomy" id="246404"/>
    <lineage>
        <taxon>Eukaryota</taxon>
        <taxon>Fungi</taxon>
        <taxon>Fungi incertae sedis</taxon>
        <taxon>Chytridiomycota</taxon>
        <taxon>Chytridiomycota incertae sedis</taxon>
        <taxon>Chytridiomycetes</taxon>
        <taxon>Chytridiales</taxon>
        <taxon>Chytriomycetaceae</taxon>
        <taxon>Chytriomyces</taxon>
    </lineage>
</organism>
<keyword evidence="5" id="KW-1185">Reference proteome</keyword>
<dbReference type="OrthoDB" id="3269380at2759"/>
<dbReference type="EMBL" id="QEAP01000020">
    <property type="protein sequence ID" value="TPX77474.1"/>
    <property type="molecule type" value="Genomic_DNA"/>
</dbReference>
<feature type="compositionally biased region" description="Low complexity" evidence="2">
    <location>
        <begin position="628"/>
        <end position="641"/>
    </location>
</feature>
<feature type="region of interest" description="Disordered" evidence="2">
    <location>
        <begin position="102"/>
        <end position="180"/>
    </location>
</feature>
<sequence length="1126" mass="120529">MSSISLSVSVAVPQQLPLLSHPSHSHSKSDIPLAIQPDSAAKSVSILVTKHRNLSKQVSASNASPASARATTSISSASLACPSTCVCGSCRPCDRTDNFNDSEIPGSGAMNHPTARKPSTSSRSLSSPIQKAAVRPRAPSSSSSSQRWSMLPSPTTSTSNLSVTITPSIQTRRSSSSATASPSITTYSVFASPKLSTIQSPTSIVKSISRKRTSSITNNLGASLPSSLEANLFQMGSFGSQSYCAHELQLEQEFCKDFWCCGLVLEDLHELNQHIQLCHPELSSVNADGLSTGMIAGLESLFLNELIPGVSVSPVESSKSPDGKRDRKLSPKLSFFTPPTSLSPAMSPKSEILEQALLPEAILFSDEPEPFAFSEEDQFFPTASKIYNVERRNSGDTLAHDDDSKGDVDDLLAFDDESDVDGSESQSNLFEDTAVGLDILSQMERIGIAQEELGIDRSLALMLLQCEIEGASTSHGPLLTSAMGVIESTSPPVAPAVRFGPHHHENFSSSSISLADIYRESNDPIAVTALVDFSAQSAAVTSNSSTSTTAASSSTFEHQATFNYESASEMSLSETEESDADFEIDVDTWDSSPYLESLAILAENTGEYAATRSRNLRPQRQRNEPFNTYDTPMTTPDMGPTLFRTSTSKPPTRRQSAPIPKVRLTKHYTPGNQDERQRMSKCTKKMRVGSLPAHCASATSHLALPPTSALITASSPVLTPPHHNPGTGFARRKTTAGVRQQQVNLQQSAMSESFSVETVDASISSDLSPKQSALTKSLAQAQLNVEHGECVDDVLAAVPSTVLGRRSSRLEERADVEILLVTTASDDALNDYVMVEDTNSVSSVVAEEDAYGKQARKRKGASSNRRTKKEGGSLIPKSIAGVLVADDGAQMTKVSKKALAQAARQEARLAKAAAAAAAAASAGIVEGGAPLSSRKVVKESTVKLDPAFLSKFKSRAVAETAHATKEALAGGSTLAELVVERLPKVKAGEEKRLKLGSLSILDPETAEKRFFCPVCKKEYKNANGLKYHLNHSHTKPNELPSGYYFGKKKKEAEDLSKPFVCAIINCGKRYKNLNGLKYHAEHGHVPGAVIEPVETAEAEGDASNNESEESEDEESTDEQQLKTKTA</sequence>
<dbReference type="PANTHER" id="PTHR23057">
    <property type="entry name" value="JUXTAPOSED WITH ANOTHER ZINC FINGER PROTEIN 1"/>
    <property type="match status" value="1"/>
</dbReference>
<dbReference type="InterPro" id="IPR013087">
    <property type="entry name" value="Znf_C2H2_type"/>
</dbReference>
<dbReference type="SMART" id="SM00355">
    <property type="entry name" value="ZnF_C2H2"/>
    <property type="match status" value="2"/>
</dbReference>
<dbReference type="PANTHER" id="PTHR23057:SF5">
    <property type="entry name" value="ZINC FINGER PROTEIN UBI-D4"/>
    <property type="match status" value="1"/>
</dbReference>
<dbReference type="GO" id="GO:0005634">
    <property type="term" value="C:nucleus"/>
    <property type="evidence" value="ECO:0007669"/>
    <property type="project" value="TreeGrafter"/>
</dbReference>
<feature type="region of interest" description="Disordered" evidence="2">
    <location>
        <begin position="1091"/>
        <end position="1126"/>
    </location>
</feature>
<dbReference type="Proteomes" id="UP000320333">
    <property type="component" value="Unassembled WGS sequence"/>
</dbReference>
<dbReference type="InterPro" id="IPR036236">
    <property type="entry name" value="Znf_C2H2_sf"/>
</dbReference>
<dbReference type="AlphaFoldDB" id="A0A507FMC5"/>
<keyword evidence="1" id="KW-0862">Zinc</keyword>
<dbReference type="STRING" id="246404.A0A507FMC5"/>